<organism evidence="1 2">
    <name type="scientific">Nocardia acididurans</name>
    <dbReference type="NCBI Taxonomy" id="2802282"/>
    <lineage>
        <taxon>Bacteria</taxon>
        <taxon>Bacillati</taxon>
        <taxon>Actinomycetota</taxon>
        <taxon>Actinomycetes</taxon>
        <taxon>Mycobacteriales</taxon>
        <taxon>Nocardiaceae</taxon>
        <taxon>Nocardia</taxon>
    </lineage>
</organism>
<evidence type="ECO:0000313" key="1">
    <source>
        <dbReference type="EMBL" id="MBL1076550.1"/>
    </source>
</evidence>
<sequence length="91" mass="9758">MSAPSLFDTPALHRLRDSERVLIAGARGGFDLLSGLPLAFALHERQKTVFLANLTFTPVTRTDAPQVAPGVFAVDAATTGSPAYFPERRCS</sequence>
<evidence type="ECO:0000313" key="2">
    <source>
        <dbReference type="Proteomes" id="UP000602198"/>
    </source>
</evidence>
<dbReference type="EMBL" id="JAERRJ010000007">
    <property type="protein sequence ID" value="MBL1076550.1"/>
    <property type="molecule type" value="Genomic_DNA"/>
</dbReference>
<name>A0ABS1M7E1_9NOCA</name>
<evidence type="ECO:0008006" key="3">
    <source>
        <dbReference type="Google" id="ProtNLM"/>
    </source>
</evidence>
<reference evidence="1 2" key="1">
    <citation type="submission" date="2021-01" db="EMBL/GenBank/DDBJ databases">
        <title>WGS of actinomycetes isolated from Thailand.</title>
        <authorList>
            <person name="Thawai C."/>
        </authorList>
    </citation>
    <scope>NUCLEOTIDE SEQUENCE [LARGE SCALE GENOMIC DNA]</scope>
    <source>
        <strain evidence="1 2">LPG 2</strain>
    </source>
</reference>
<gene>
    <name evidence="1" type="ORF">JK358_19310</name>
</gene>
<accession>A0ABS1M7E1</accession>
<protein>
    <recommendedName>
        <fullName evidence="3">DUF1152 domain-containing protein</fullName>
    </recommendedName>
</protein>
<dbReference type="Proteomes" id="UP000602198">
    <property type="component" value="Unassembled WGS sequence"/>
</dbReference>
<comment type="caution">
    <text evidence="1">The sequence shown here is derived from an EMBL/GenBank/DDBJ whole genome shotgun (WGS) entry which is preliminary data.</text>
</comment>
<dbReference type="RefSeq" id="WP_201949130.1">
    <property type="nucleotide sequence ID" value="NZ_JAERRJ010000007.1"/>
</dbReference>
<keyword evidence="2" id="KW-1185">Reference proteome</keyword>
<proteinExistence type="predicted"/>